<proteinExistence type="predicted"/>
<evidence type="ECO:0000313" key="2">
    <source>
        <dbReference type="EMBL" id="ETL90338.1"/>
    </source>
</evidence>
<organism evidence="2">
    <name type="scientific">Phytophthora nicotianae</name>
    <name type="common">Potato buckeye rot agent</name>
    <name type="synonym">Phytophthora parasitica</name>
    <dbReference type="NCBI Taxonomy" id="4792"/>
    <lineage>
        <taxon>Eukaryota</taxon>
        <taxon>Sar</taxon>
        <taxon>Stramenopiles</taxon>
        <taxon>Oomycota</taxon>
        <taxon>Peronosporomycetes</taxon>
        <taxon>Peronosporales</taxon>
        <taxon>Peronosporaceae</taxon>
        <taxon>Phytophthora</taxon>
    </lineage>
</organism>
<feature type="region of interest" description="Disordered" evidence="1">
    <location>
        <begin position="1"/>
        <end position="66"/>
    </location>
</feature>
<accession>W2KYV1</accession>
<reference evidence="2" key="1">
    <citation type="submission" date="2013-11" db="EMBL/GenBank/DDBJ databases">
        <title>The Genome Sequence of Phytophthora parasitica CHvinca01.</title>
        <authorList>
            <consortium name="The Broad Institute Genomics Platform"/>
            <person name="Russ C."/>
            <person name="Tyler B."/>
            <person name="Panabieres F."/>
            <person name="Shan W."/>
            <person name="Tripathy S."/>
            <person name="Grunwald N."/>
            <person name="Machado M."/>
            <person name="Johnson C.S."/>
            <person name="Arredondo F."/>
            <person name="Hong C."/>
            <person name="Coffey M."/>
            <person name="Young S.K."/>
            <person name="Zeng Q."/>
            <person name="Gargeya S."/>
            <person name="Fitzgerald M."/>
            <person name="Abouelleil A."/>
            <person name="Alvarado L."/>
            <person name="Chapman S.B."/>
            <person name="Gainer-Dewar J."/>
            <person name="Goldberg J."/>
            <person name="Griggs A."/>
            <person name="Gujja S."/>
            <person name="Hansen M."/>
            <person name="Howarth C."/>
            <person name="Imamovic A."/>
            <person name="Ireland A."/>
            <person name="Larimer J."/>
            <person name="McCowan C."/>
            <person name="Murphy C."/>
            <person name="Pearson M."/>
            <person name="Poon T.W."/>
            <person name="Priest M."/>
            <person name="Roberts A."/>
            <person name="Saif S."/>
            <person name="Shea T."/>
            <person name="Sykes S."/>
            <person name="Wortman J."/>
            <person name="Nusbaum C."/>
            <person name="Birren B."/>
        </authorList>
    </citation>
    <scope>NUCLEOTIDE SEQUENCE [LARGE SCALE GENOMIC DNA]</scope>
    <source>
        <strain evidence="2">CHvinca01</strain>
    </source>
</reference>
<dbReference type="AlphaFoldDB" id="W2KYV1"/>
<evidence type="ECO:0000256" key="1">
    <source>
        <dbReference type="SAM" id="MobiDB-lite"/>
    </source>
</evidence>
<sequence>MRTLSSSAGPSASPLLISSGVNPASTPASTSSARPVATPAAIATPNAMSASESIARKTRSQSAIKRSVVIRPLPTKRSKAQRSCMDLVINEPGRDLSAGVSGWYARTRFWERTKLLQIFAWRQRFGEQNSDKHYASAVNQLR</sequence>
<dbReference type="EMBL" id="KI680351">
    <property type="protein sequence ID" value="ETL90338.1"/>
    <property type="molecule type" value="Genomic_DNA"/>
</dbReference>
<dbReference type="Proteomes" id="UP000054423">
    <property type="component" value="Unassembled WGS sequence"/>
</dbReference>
<protein>
    <submittedName>
        <fullName evidence="2">Uncharacterized protein</fullName>
    </submittedName>
</protein>
<name>W2KYV1_PHYNI</name>
<feature type="compositionally biased region" description="Low complexity" evidence="1">
    <location>
        <begin position="1"/>
        <end position="41"/>
    </location>
</feature>
<gene>
    <name evidence="2" type="ORF">L917_10942</name>
</gene>
<dbReference type="VEuPathDB" id="FungiDB:PPTG_23220"/>